<dbReference type="InterPro" id="IPR011712">
    <property type="entry name" value="Sig_transdc_His_kin_sub3_dim/P"/>
</dbReference>
<gene>
    <name evidence="20" type="ORF">KILIM_030_00100</name>
</gene>
<dbReference type="GO" id="GO:0000155">
    <property type="term" value="F:phosphorelay sensor kinase activity"/>
    <property type="evidence" value="ECO:0007669"/>
    <property type="project" value="InterPro"/>
</dbReference>
<evidence type="ECO:0000256" key="10">
    <source>
        <dbReference type="ARBA" id="ARBA00022777"/>
    </source>
</evidence>
<evidence type="ECO:0000256" key="12">
    <source>
        <dbReference type="ARBA" id="ARBA00023012"/>
    </source>
</evidence>
<dbReference type="Proteomes" id="UP000008366">
    <property type="component" value="Unassembled WGS sequence"/>
</dbReference>
<sequence length="444" mass="46421">MAGMAARSGATGRTGGHAGAPEAGRARDPHVQVAPYALLAVALAAAFGLVNALPAMFPAWTMPWFVALAVLAAAVRAWGAAPAGPARARLAFWLGLGVTLALVLLNPAFGLYAFIFYPDGTRLLHGVQARLGLGAVAVVCSLAQTGGPNSPIFTPLFVGLFLLVNLVVAGSMALFDRQRQRVSDELTQANARLRAEQSRNEALQEQLLEQARDAGVTQERARLAREIHDTIAQDLVAIIAQLSAASQAAHARPNGQPAAESSGQPLAGIDDELARRLDLAERTAREALAEARRSVRALSSPRLDSDDLPAAVQRLLDAWAQTTGATARLAVRGPAVPVEPDGVALRVIQEALANAARHAGARAVDVILTYETDALEVEIADTGAGFDLAATATGHGLPGMRQRVEQAGGALRLVSIPGQGTHVSARLPRPECPTGTTRQHGSRR</sequence>
<dbReference type="Pfam" id="PF07730">
    <property type="entry name" value="HisKA_3"/>
    <property type="match status" value="1"/>
</dbReference>
<accession>K6VIB7</accession>
<keyword evidence="21" id="KW-1185">Reference proteome</keyword>
<dbReference type="InterPro" id="IPR004358">
    <property type="entry name" value="Sig_transdc_His_kin-like_C"/>
</dbReference>
<dbReference type="AlphaFoldDB" id="K6VIB7"/>
<dbReference type="SMART" id="SM00387">
    <property type="entry name" value="HATPase_c"/>
    <property type="match status" value="1"/>
</dbReference>
<evidence type="ECO:0000256" key="6">
    <source>
        <dbReference type="ARBA" id="ARBA00022485"/>
    </source>
</evidence>
<feature type="coiled-coil region" evidence="16">
    <location>
        <begin position="179"/>
        <end position="213"/>
    </location>
</feature>
<keyword evidence="16" id="KW-0175">Coiled coil</keyword>
<comment type="cofactor">
    <cofactor evidence="2">
        <name>[4Fe-4S] cluster</name>
        <dbReference type="ChEBI" id="CHEBI:49883"/>
    </cofactor>
</comment>
<evidence type="ECO:0000256" key="15">
    <source>
        <dbReference type="ARBA" id="ARBA00030800"/>
    </source>
</evidence>
<feature type="region of interest" description="Disordered" evidence="17">
    <location>
        <begin position="420"/>
        <end position="444"/>
    </location>
</feature>
<keyword evidence="9" id="KW-0479">Metal-binding</keyword>
<evidence type="ECO:0000256" key="2">
    <source>
        <dbReference type="ARBA" id="ARBA00001966"/>
    </source>
</evidence>
<evidence type="ECO:0000256" key="5">
    <source>
        <dbReference type="ARBA" id="ARBA00017322"/>
    </source>
</evidence>
<comment type="function">
    <text evidence="14">Member of the two-component regulatory system NreB/NreC involved in the control of dissimilatory nitrate/nitrite reduction in response to oxygen. NreB functions as a direct oxygen sensor histidine kinase which is autophosphorylated, in the absence of oxygen, probably at the conserved histidine residue, and transfers its phosphate group probably to a conserved aspartate residue of NreC. NreB/NreC activates the expression of the nitrate (narGHJI) and nitrite (nir) reductase operons, as well as the putative nitrate transporter gene narT.</text>
</comment>
<organism evidence="20 21">
    <name type="scientific">Kineosphaera limosa NBRC 100340</name>
    <dbReference type="NCBI Taxonomy" id="1184609"/>
    <lineage>
        <taxon>Bacteria</taxon>
        <taxon>Bacillati</taxon>
        <taxon>Actinomycetota</taxon>
        <taxon>Actinomycetes</taxon>
        <taxon>Micrococcales</taxon>
        <taxon>Dermatophilaceae</taxon>
        <taxon>Kineosphaera</taxon>
    </lineage>
</organism>
<feature type="compositionally biased region" description="Low complexity" evidence="17">
    <location>
        <begin position="1"/>
        <end position="11"/>
    </location>
</feature>
<dbReference type="PRINTS" id="PR00344">
    <property type="entry name" value="BCTRLSENSOR"/>
</dbReference>
<dbReference type="GO" id="GO:0016020">
    <property type="term" value="C:membrane"/>
    <property type="evidence" value="ECO:0007669"/>
    <property type="project" value="InterPro"/>
</dbReference>
<evidence type="ECO:0000256" key="11">
    <source>
        <dbReference type="ARBA" id="ARBA00023004"/>
    </source>
</evidence>
<proteinExistence type="predicted"/>
<dbReference type="InterPro" id="IPR017205">
    <property type="entry name" value="Sig_transdc_His_kinase_ChrS"/>
</dbReference>
<dbReference type="EMBL" id="BAHD01000030">
    <property type="protein sequence ID" value="GAB95968.1"/>
    <property type="molecule type" value="Genomic_DNA"/>
</dbReference>
<name>K6VIB7_9MICO</name>
<dbReference type="PANTHER" id="PTHR24421:SF62">
    <property type="entry name" value="SENSORY TRANSDUCTION HISTIDINE KINASE"/>
    <property type="match status" value="1"/>
</dbReference>
<keyword evidence="18" id="KW-1133">Transmembrane helix</keyword>
<feature type="transmembrane region" description="Helical" evidence="18">
    <location>
        <begin position="60"/>
        <end position="78"/>
    </location>
</feature>
<dbReference type="EC" id="2.7.13.3" evidence="4"/>
<evidence type="ECO:0000256" key="3">
    <source>
        <dbReference type="ARBA" id="ARBA00004496"/>
    </source>
</evidence>
<keyword evidence="12" id="KW-0902">Two-component regulatory system</keyword>
<dbReference type="GO" id="GO:0046983">
    <property type="term" value="F:protein dimerization activity"/>
    <property type="evidence" value="ECO:0007669"/>
    <property type="project" value="InterPro"/>
</dbReference>
<dbReference type="InterPro" id="IPR005467">
    <property type="entry name" value="His_kinase_dom"/>
</dbReference>
<keyword evidence="18" id="KW-0472">Membrane</keyword>
<dbReference type="CDD" id="cd16917">
    <property type="entry name" value="HATPase_UhpB-NarQ-NarX-like"/>
    <property type="match status" value="1"/>
</dbReference>
<protein>
    <recommendedName>
        <fullName evidence="5">Oxygen sensor histidine kinase NreB</fullName>
        <ecNumber evidence="4">2.7.13.3</ecNumber>
    </recommendedName>
    <alternativeName>
        <fullName evidence="15">Nitrogen regulation protein B</fullName>
    </alternativeName>
</protein>
<keyword evidence="13" id="KW-0411">Iron-sulfur</keyword>
<evidence type="ECO:0000256" key="7">
    <source>
        <dbReference type="ARBA" id="ARBA00022490"/>
    </source>
</evidence>
<keyword evidence="6" id="KW-0004">4Fe-4S</keyword>
<feature type="region of interest" description="Disordered" evidence="17">
    <location>
        <begin position="1"/>
        <end position="26"/>
    </location>
</feature>
<dbReference type="InterPro" id="IPR050482">
    <property type="entry name" value="Sensor_HK_TwoCompSys"/>
</dbReference>
<keyword evidence="8" id="KW-0808">Transferase</keyword>
<evidence type="ECO:0000256" key="17">
    <source>
        <dbReference type="SAM" id="MobiDB-lite"/>
    </source>
</evidence>
<feature type="transmembrane region" description="Helical" evidence="18">
    <location>
        <begin position="33"/>
        <end position="53"/>
    </location>
</feature>
<dbReference type="Gene3D" id="3.30.565.10">
    <property type="entry name" value="Histidine kinase-like ATPase, C-terminal domain"/>
    <property type="match status" value="1"/>
</dbReference>
<evidence type="ECO:0000256" key="9">
    <source>
        <dbReference type="ARBA" id="ARBA00022723"/>
    </source>
</evidence>
<evidence type="ECO:0000256" key="16">
    <source>
        <dbReference type="SAM" id="Coils"/>
    </source>
</evidence>
<dbReference type="PIRSF" id="PIRSF037434">
    <property type="entry name" value="STHK_ChrS"/>
    <property type="match status" value="1"/>
</dbReference>
<keyword evidence="18" id="KW-0812">Transmembrane</keyword>
<evidence type="ECO:0000256" key="1">
    <source>
        <dbReference type="ARBA" id="ARBA00000085"/>
    </source>
</evidence>
<dbReference type="GO" id="GO:0005737">
    <property type="term" value="C:cytoplasm"/>
    <property type="evidence" value="ECO:0007669"/>
    <property type="project" value="UniProtKB-SubCell"/>
</dbReference>
<evidence type="ECO:0000259" key="19">
    <source>
        <dbReference type="PROSITE" id="PS50109"/>
    </source>
</evidence>
<dbReference type="PROSITE" id="PS50109">
    <property type="entry name" value="HIS_KIN"/>
    <property type="match status" value="1"/>
</dbReference>
<evidence type="ECO:0000256" key="18">
    <source>
        <dbReference type="SAM" id="Phobius"/>
    </source>
</evidence>
<dbReference type="GO" id="GO:0051539">
    <property type="term" value="F:4 iron, 4 sulfur cluster binding"/>
    <property type="evidence" value="ECO:0007669"/>
    <property type="project" value="UniProtKB-KW"/>
</dbReference>
<dbReference type="eggNOG" id="COG4585">
    <property type="taxonomic scope" value="Bacteria"/>
</dbReference>
<dbReference type="STRING" id="1184609.KILIM_030_00100"/>
<feature type="domain" description="Histidine kinase" evidence="19">
    <location>
        <begin position="346"/>
        <end position="431"/>
    </location>
</feature>
<dbReference type="Gene3D" id="1.20.5.1930">
    <property type="match status" value="1"/>
</dbReference>
<keyword evidence="11" id="KW-0408">Iron</keyword>
<dbReference type="InterPro" id="IPR036890">
    <property type="entry name" value="HATPase_C_sf"/>
</dbReference>
<feature type="transmembrane region" description="Helical" evidence="18">
    <location>
        <begin position="152"/>
        <end position="175"/>
    </location>
</feature>
<dbReference type="Pfam" id="PF02518">
    <property type="entry name" value="HATPase_c"/>
    <property type="match status" value="1"/>
</dbReference>
<dbReference type="InterPro" id="IPR003594">
    <property type="entry name" value="HATPase_dom"/>
</dbReference>
<comment type="catalytic activity">
    <reaction evidence="1">
        <text>ATP + protein L-histidine = ADP + protein N-phospho-L-histidine.</text>
        <dbReference type="EC" id="2.7.13.3"/>
    </reaction>
</comment>
<evidence type="ECO:0000256" key="14">
    <source>
        <dbReference type="ARBA" id="ARBA00024827"/>
    </source>
</evidence>
<keyword evidence="7" id="KW-0963">Cytoplasm</keyword>
<reference evidence="20 21" key="1">
    <citation type="submission" date="2012-08" db="EMBL/GenBank/DDBJ databases">
        <title>Whole genome shotgun sequence of Kineosphaera limosa NBRC 100340.</title>
        <authorList>
            <person name="Yoshida I."/>
            <person name="Isaki S."/>
            <person name="Hosoyama A."/>
            <person name="Tsuchikane K."/>
            <person name="Katsumata H."/>
            <person name="Ando Y."/>
            <person name="Ohji S."/>
            <person name="Hamada M."/>
            <person name="Tamura T."/>
            <person name="Yamazoe A."/>
            <person name="Yamazaki S."/>
            <person name="Fujita N."/>
        </authorList>
    </citation>
    <scope>NUCLEOTIDE SEQUENCE [LARGE SCALE GENOMIC DNA]</scope>
    <source>
        <strain evidence="20 21">NBRC 100340</strain>
    </source>
</reference>
<comment type="subcellular location">
    <subcellularLocation>
        <location evidence="3">Cytoplasm</location>
    </subcellularLocation>
</comment>
<dbReference type="PANTHER" id="PTHR24421">
    <property type="entry name" value="NITRATE/NITRITE SENSOR PROTEIN NARX-RELATED"/>
    <property type="match status" value="1"/>
</dbReference>
<dbReference type="GO" id="GO:0046872">
    <property type="term" value="F:metal ion binding"/>
    <property type="evidence" value="ECO:0007669"/>
    <property type="project" value="UniProtKB-KW"/>
</dbReference>
<dbReference type="SUPFAM" id="SSF55874">
    <property type="entry name" value="ATPase domain of HSP90 chaperone/DNA topoisomerase II/histidine kinase"/>
    <property type="match status" value="1"/>
</dbReference>
<comment type="caution">
    <text evidence="20">The sequence shown here is derived from an EMBL/GenBank/DDBJ whole genome shotgun (WGS) entry which is preliminary data.</text>
</comment>
<evidence type="ECO:0000313" key="20">
    <source>
        <dbReference type="EMBL" id="GAB95968.1"/>
    </source>
</evidence>
<feature type="transmembrane region" description="Helical" evidence="18">
    <location>
        <begin position="90"/>
        <end position="117"/>
    </location>
</feature>
<evidence type="ECO:0000313" key="21">
    <source>
        <dbReference type="Proteomes" id="UP000008366"/>
    </source>
</evidence>
<evidence type="ECO:0000256" key="8">
    <source>
        <dbReference type="ARBA" id="ARBA00022679"/>
    </source>
</evidence>
<feature type="compositionally biased region" description="Polar residues" evidence="17">
    <location>
        <begin position="434"/>
        <end position="444"/>
    </location>
</feature>
<keyword evidence="10 20" id="KW-0418">Kinase</keyword>
<evidence type="ECO:0000256" key="13">
    <source>
        <dbReference type="ARBA" id="ARBA00023014"/>
    </source>
</evidence>
<evidence type="ECO:0000256" key="4">
    <source>
        <dbReference type="ARBA" id="ARBA00012438"/>
    </source>
</evidence>